<dbReference type="STRING" id="1160509.A0A3N4IKM0"/>
<keyword evidence="5" id="KW-1185">Reference proteome</keyword>
<dbReference type="EMBL" id="ML119651">
    <property type="protein sequence ID" value="RPA85967.1"/>
    <property type="molecule type" value="Genomic_DNA"/>
</dbReference>
<dbReference type="GO" id="GO:1990444">
    <property type="term" value="F:F-box domain binding"/>
    <property type="evidence" value="ECO:0007669"/>
    <property type="project" value="TreeGrafter"/>
</dbReference>
<feature type="compositionally biased region" description="Pro residues" evidence="2">
    <location>
        <begin position="47"/>
        <end position="58"/>
    </location>
</feature>
<evidence type="ECO:0000313" key="5">
    <source>
        <dbReference type="Proteomes" id="UP000275078"/>
    </source>
</evidence>
<dbReference type="GO" id="GO:0062026">
    <property type="term" value="P:negative regulation of SCF-dependent proteasomal ubiquitin-dependent catabolic process"/>
    <property type="evidence" value="ECO:0007669"/>
    <property type="project" value="TreeGrafter"/>
</dbReference>
<dbReference type="InterPro" id="IPR052449">
    <property type="entry name" value="STYX-Interacting_Phosphatase"/>
</dbReference>
<organism evidence="4 5">
    <name type="scientific">Ascobolus immersus RN42</name>
    <dbReference type="NCBI Taxonomy" id="1160509"/>
    <lineage>
        <taxon>Eukaryota</taxon>
        <taxon>Fungi</taxon>
        <taxon>Dikarya</taxon>
        <taxon>Ascomycota</taxon>
        <taxon>Pezizomycotina</taxon>
        <taxon>Pezizomycetes</taxon>
        <taxon>Pezizales</taxon>
        <taxon>Ascobolaceae</taxon>
        <taxon>Ascobolus</taxon>
    </lineage>
</organism>
<dbReference type="PANTHER" id="PTHR46588">
    <property type="entry name" value="SERINE/THREONINE/TYROSINE-INTERACTING PROTEIN"/>
    <property type="match status" value="1"/>
</dbReference>
<sequence>MEDVSPPTAAASSASSSSHLSPPTITKSTDRSTSPHAASHSYSAELPRPPRITIPPPVPTSFPAAPLAPAKPTYTDVGDSLLLTIAHALVYYEWKYESRRSAQAILPNLHLGPLPSARNSAYLMENGITQTIAIRNYKTAGVLKLNSEIDPTWPVERLVVDVGKTFNDMLQAFREVKTHIDDHFFKRNPQLAEGRAQLSHTLATLPGPIKEGKTLLYCESGNERSAACAVAYVMRTFEVGTISAVQYVQSRRFCIGFSEEVKGLLVTYEGILRAQRECLGPEELQIIRQEMAVMRGQGARKRGSDEVYESDNEGGRDGVAPFNGSQGDVEMDM</sequence>
<dbReference type="GO" id="GO:0140096">
    <property type="term" value="F:catalytic activity, acting on a protein"/>
    <property type="evidence" value="ECO:0007669"/>
    <property type="project" value="UniProtKB-ARBA"/>
</dbReference>
<dbReference type="SUPFAM" id="SSF52799">
    <property type="entry name" value="(Phosphotyrosine protein) phosphatases II"/>
    <property type="match status" value="1"/>
</dbReference>
<dbReference type="OrthoDB" id="10252009at2759"/>
<evidence type="ECO:0000256" key="1">
    <source>
        <dbReference type="ARBA" id="ARBA00009649"/>
    </source>
</evidence>
<evidence type="ECO:0000259" key="3">
    <source>
        <dbReference type="SMART" id="SM00195"/>
    </source>
</evidence>
<evidence type="ECO:0000313" key="4">
    <source>
        <dbReference type="EMBL" id="RPA85967.1"/>
    </source>
</evidence>
<feature type="domain" description="Tyrosine-protein phosphatase" evidence="3">
    <location>
        <begin position="101"/>
        <end position="271"/>
    </location>
</feature>
<dbReference type="InterPro" id="IPR029021">
    <property type="entry name" value="Prot-tyrosine_phosphatase-like"/>
</dbReference>
<comment type="similarity">
    <text evidence="1">Belongs to the protein-tyrosine phosphatase family. Non-receptor class subfamily.</text>
</comment>
<dbReference type="GO" id="GO:0070372">
    <property type="term" value="P:regulation of ERK1 and ERK2 cascade"/>
    <property type="evidence" value="ECO:0007669"/>
    <property type="project" value="TreeGrafter"/>
</dbReference>
<dbReference type="GO" id="GO:0005737">
    <property type="term" value="C:cytoplasm"/>
    <property type="evidence" value="ECO:0007669"/>
    <property type="project" value="TreeGrafter"/>
</dbReference>
<dbReference type="InterPro" id="IPR020422">
    <property type="entry name" value="TYR_PHOSPHATASE_DUAL_dom"/>
</dbReference>
<dbReference type="PANTHER" id="PTHR46588:SF1">
    <property type="entry name" value="SERINE_THREONINE_TYROSINE-INTERACTING PROTEIN"/>
    <property type="match status" value="1"/>
</dbReference>
<dbReference type="GO" id="GO:0005654">
    <property type="term" value="C:nucleoplasm"/>
    <property type="evidence" value="ECO:0007669"/>
    <property type="project" value="TreeGrafter"/>
</dbReference>
<evidence type="ECO:0000256" key="2">
    <source>
        <dbReference type="SAM" id="MobiDB-lite"/>
    </source>
</evidence>
<dbReference type="SMART" id="SM00195">
    <property type="entry name" value="DSPc"/>
    <property type="match status" value="1"/>
</dbReference>
<protein>
    <submittedName>
        <fullName evidence="4">Phosphatases II</fullName>
    </submittedName>
</protein>
<dbReference type="InterPro" id="IPR000340">
    <property type="entry name" value="Dual-sp_phosphatase_cat-dom"/>
</dbReference>
<feature type="region of interest" description="Disordered" evidence="2">
    <location>
        <begin position="297"/>
        <end position="333"/>
    </location>
</feature>
<gene>
    <name evidence="4" type="ORF">BJ508DRAFT_302348</name>
</gene>
<dbReference type="AlphaFoldDB" id="A0A3N4IKM0"/>
<accession>A0A3N4IKM0</accession>
<dbReference type="Gene3D" id="3.90.190.10">
    <property type="entry name" value="Protein tyrosine phosphatase superfamily"/>
    <property type="match status" value="1"/>
</dbReference>
<feature type="compositionally biased region" description="Low complexity" evidence="2">
    <location>
        <begin position="1"/>
        <end position="23"/>
    </location>
</feature>
<reference evidence="4 5" key="1">
    <citation type="journal article" date="2018" name="Nat. Ecol. Evol.">
        <title>Pezizomycetes genomes reveal the molecular basis of ectomycorrhizal truffle lifestyle.</title>
        <authorList>
            <person name="Murat C."/>
            <person name="Payen T."/>
            <person name="Noel B."/>
            <person name="Kuo A."/>
            <person name="Morin E."/>
            <person name="Chen J."/>
            <person name="Kohler A."/>
            <person name="Krizsan K."/>
            <person name="Balestrini R."/>
            <person name="Da Silva C."/>
            <person name="Montanini B."/>
            <person name="Hainaut M."/>
            <person name="Levati E."/>
            <person name="Barry K.W."/>
            <person name="Belfiori B."/>
            <person name="Cichocki N."/>
            <person name="Clum A."/>
            <person name="Dockter R.B."/>
            <person name="Fauchery L."/>
            <person name="Guy J."/>
            <person name="Iotti M."/>
            <person name="Le Tacon F."/>
            <person name="Lindquist E.A."/>
            <person name="Lipzen A."/>
            <person name="Malagnac F."/>
            <person name="Mello A."/>
            <person name="Molinier V."/>
            <person name="Miyauchi S."/>
            <person name="Poulain J."/>
            <person name="Riccioni C."/>
            <person name="Rubini A."/>
            <person name="Sitrit Y."/>
            <person name="Splivallo R."/>
            <person name="Traeger S."/>
            <person name="Wang M."/>
            <person name="Zifcakova L."/>
            <person name="Wipf D."/>
            <person name="Zambonelli A."/>
            <person name="Paolocci F."/>
            <person name="Nowrousian M."/>
            <person name="Ottonello S."/>
            <person name="Baldrian P."/>
            <person name="Spatafora J.W."/>
            <person name="Henrissat B."/>
            <person name="Nagy L.G."/>
            <person name="Aury J.M."/>
            <person name="Wincker P."/>
            <person name="Grigoriev I.V."/>
            <person name="Bonfante P."/>
            <person name="Martin F.M."/>
        </authorList>
    </citation>
    <scope>NUCLEOTIDE SEQUENCE [LARGE SCALE GENOMIC DNA]</scope>
    <source>
        <strain evidence="4 5">RN42</strain>
    </source>
</reference>
<feature type="region of interest" description="Disordered" evidence="2">
    <location>
        <begin position="1"/>
        <end position="58"/>
    </location>
</feature>
<name>A0A3N4IKM0_ASCIM</name>
<proteinExistence type="inferred from homology"/>
<dbReference type="Proteomes" id="UP000275078">
    <property type="component" value="Unassembled WGS sequence"/>
</dbReference>
<dbReference type="Pfam" id="PF00782">
    <property type="entry name" value="DSPc"/>
    <property type="match status" value="1"/>
</dbReference>
<feature type="compositionally biased region" description="Polar residues" evidence="2">
    <location>
        <begin position="24"/>
        <end position="42"/>
    </location>
</feature>